<feature type="region of interest" description="Disordered" evidence="10">
    <location>
        <begin position="691"/>
        <end position="722"/>
    </location>
</feature>
<feature type="compositionally biased region" description="Low complexity" evidence="10">
    <location>
        <begin position="940"/>
        <end position="951"/>
    </location>
</feature>
<feature type="compositionally biased region" description="Low complexity" evidence="10">
    <location>
        <begin position="907"/>
        <end position="921"/>
    </location>
</feature>
<dbReference type="PROSITE" id="PS00107">
    <property type="entry name" value="PROTEIN_KINASE_ATP"/>
    <property type="match status" value="1"/>
</dbReference>
<keyword evidence="5 8" id="KW-0067">ATP-binding</keyword>
<feature type="compositionally biased region" description="Polar residues" evidence="10">
    <location>
        <begin position="693"/>
        <end position="715"/>
    </location>
</feature>
<name>A0ABY7E1L0_MYAAR</name>
<dbReference type="EMBL" id="CP111015">
    <property type="protein sequence ID" value="WAR03888.1"/>
    <property type="molecule type" value="Genomic_DNA"/>
</dbReference>
<dbReference type="InterPro" id="IPR003527">
    <property type="entry name" value="MAP_kinase_CS"/>
</dbReference>
<feature type="compositionally biased region" description="Polar residues" evidence="10">
    <location>
        <begin position="870"/>
        <end position="888"/>
    </location>
</feature>
<keyword evidence="2 9" id="KW-0808">Transferase</keyword>
<feature type="region of interest" description="Disordered" evidence="10">
    <location>
        <begin position="430"/>
        <end position="467"/>
    </location>
</feature>
<comment type="catalytic activity">
    <reaction evidence="6 9">
        <text>L-threonyl-[protein] + ATP = O-phospho-L-threonyl-[protein] + ADP + H(+)</text>
        <dbReference type="Rhea" id="RHEA:46608"/>
        <dbReference type="Rhea" id="RHEA-COMP:11060"/>
        <dbReference type="Rhea" id="RHEA-COMP:11605"/>
        <dbReference type="ChEBI" id="CHEBI:15378"/>
        <dbReference type="ChEBI" id="CHEBI:30013"/>
        <dbReference type="ChEBI" id="CHEBI:30616"/>
        <dbReference type="ChEBI" id="CHEBI:61977"/>
        <dbReference type="ChEBI" id="CHEBI:456216"/>
        <dbReference type="EC" id="2.7.11.24"/>
    </reaction>
</comment>
<dbReference type="Proteomes" id="UP001164746">
    <property type="component" value="Chromosome 4"/>
</dbReference>
<feature type="compositionally biased region" description="Basic and acidic residues" evidence="10">
    <location>
        <begin position="501"/>
        <end position="524"/>
    </location>
</feature>
<evidence type="ECO:0000313" key="12">
    <source>
        <dbReference type="EMBL" id="WAR03888.1"/>
    </source>
</evidence>
<keyword evidence="4 9" id="KW-0418">Kinase</keyword>
<feature type="compositionally biased region" description="Basic and acidic residues" evidence="10">
    <location>
        <begin position="544"/>
        <end position="556"/>
    </location>
</feature>
<evidence type="ECO:0000256" key="6">
    <source>
        <dbReference type="ARBA" id="ARBA00047592"/>
    </source>
</evidence>
<comment type="activity regulation">
    <text evidence="9">Activated by threonine and tyrosine phosphorylation.</text>
</comment>
<feature type="region of interest" description="Disordered" evidence="10">
    <location>
        <begin position="378"/>
        <end position="404"/>
    </location>
</feature>
<evidence type="ECO:0000256" key="8">
    <source>
        <dbReference type="PROSITE-ProRule" id="PRU10141"/>
    </source>
</evidence>
<comment type="catalytic activity">
    <reaction evidence="7">
        <text>L-seryl-[protein] + ATP = O-phospho-L-seryl-[protein] + ADP + H(+)</text>
        <dbReference type="Rhea" id="RHEA:17989"/>
        <dbReference type="Rhea" id="RHEA-COMP:9863"/>
        <dbReference type="Rhea" id="RHEA-COMP:11604"/>
        <dbReference type="ChEBI" id="CHEBI:15378"/>
        <dbReference type="ChEBI" id="CHEBI:29999"/>
        <dbReference type="ChEBI" id="CHEBI:30616"/>
        <dbReference type="ChEBI" id="CHEBI:83421"/>
        <dbReference type="ChEBI" id="CHEBI:456216"/>
        <dbReference type="EC" id="2.7.11.24"/>
    </reaction>
</comment>
<evidence type="ECO:0000256" key="2">
    <source>
        <dbReference type="ARBA" id="ARBA00022679"/>
    </source>
</evidence>
<dbReference type="SUPFAM" id="SSF56112">
    <property type="entry name" value="Protein kinase-like (PK-like)"/>
    <property type="match status" value="1"/>
</dbReference>
<keyword evidence="13" id="KW-1185">Reference proteome</keyword>
<feature type="compositionally biased region" description="Low complexity" evidence="10">
    <location>
        <begin position="430"/>
        <end position="445"/>
    </location>
</feature>
<dbReference type="InterPro" id="IPR017441">
    <property type="entry name" value="Protein_kinase_ATP_BS"/>
</dbReference>
<evidence type="ECO:0000313" key="13">
    <source>
        <dbReference type="Proteomes" id="UP001164746"/>
    </source>
</evidence>
<keyword evidence="9" id="KW-0460">Magnesium</keyword>
<dbReference type="PROSITE" id="PS50011">
    <property type="entry name" value="PROTEIN_KINASE_DOM"/>
    <property type="match status" value="1"/>
</dbReference>
<keyword evidence="1 9" id="KW-0723">Serine/threonine-protein kinase</keyword>
<feature type="region of interest" description="Disordered" evidence="10">
    <location>
        <begin position="485"/>
        <end position="596"/>
    </location>
</feature>
<dbReference type="InterPro" id="IPR011009">
    <property type="entry name" value="Kinase-like_dom_sf"/>
</dbReference>
<dbReference type="InterPro" id="IPR050117">
    <property type="entry name" value="MAPK"/>
</dbReference>
<keyword evidence="3 8" id="KW-0547">Nucleotide-binding</keyword>
<protein>
    <recommendedName>
        <fullName evidence="9">Mitogen-activated protein kinase</fullName>
        <ecNumber evidence="9">2.7.11.24</ecNumber>
    </recommendedName>
</protein>
<evidence type="ECO:0000256" key="7">
    <source>
        <dbReference type="ARBA" id="ARBA00048312"/>
    </source>
</evidence>
<proteinExistence type="inferred from homology"/>
<feature type="compositionally biased region" description="Basic residues" evidence="10">
    <location>
        <begin position="570"/>
        <end position="589"/>
    </location>
</feature>
<evidence type="ECO:0000256" key="4">
    <source>
        <dbReference type="ARBA" id="ARBA00022777"/>
    </source>
</evidence>
<comment type="similarity">
    <text evidence="9">Belongs to the protein kinase superfamily. Ser/Thr protein kinase family. MAP kinase subfamily.</text>
</comment>
<feature type="binding site" evidence="8">
    <location>
        <position position="66"/>
    </location>
    <ligand>
        <name>ATP</name>
        <dbReference type="ChEBI" id="CHEBI:30616"/>
    </ligand>
</feature>
<dbReference type="CDD" id="cd07855">
    <property type="entry name" value="STKc_ERK5"/>
    <property type="match status" value="1"/>
</dbReference>
<reference evidence="12" key="1">
    <citation type="submission" date="2022-11" db="EMBL/GenBank/DDBJ databases">
        <title>Centuries of genome instability and evolution in soft-shell clam transmissible cancer (bioRxiv).</title>
        <authorList>
            <person name="Hart S.F.M."/>
            <person name="Yonemitsu M.A."/>
            <person name="Giersch R.M."/>
            <person name="Beal B.F."/>
            <person name="Arriagada G."/>
            <person name="Davis B.W."/>
            <person name="Ostrander E.A."/>
            <person name="Goff S.P."/>
            <person name="Metzger M.J."/>
        </authorList>
    </citation>
    <scope>NUCLEOTIDE SEQUENCE</scope>
    <source>
        <strain evidence="12">MELC-2E11</strain>
        <tissue evidence="12">Siphon/mantle</tissue>
    </source>
</reference>
<dbReference type="Pfam" id="PF00069">
    <property type="entry name" value="Pkinase"/>
    <property type="match status" value="1"/>
</dbReference>
<feature type="region of interest" description="Disordered" evidence="10">
    <location>
        <begin position="822"/>
        <end position="951"/>
    </location>
</feature>
<dbReference type="InterPro" id="IPR000719">
    <property type="entry name" value="Prot_kinase_dom"/>
</dbReference>
<dbReference type="EC" id="2.7.11.24" evidence="9"/>
<evidence type="ECO:0000256" key="1">
    <source>
        <dbReference type="ARBA" id="ARBA00022527"/>
    </source>
</evidence>
<comment type="cofactor">
    <cofactor evidence="9">
        <name>Mg(2+)</name>
        <dbReference type="ChEBI" id="CHEBI:18420"/>
    </cofactor>
</comment>
<dbReference type="Gene3D" id="1.10.510.10">
    <property type="entry name" value="Transferase(Phosphotransferase) domain 1"/>
    <property type="match status" value="1"/>
</dbReference>
<dbReference type="InterPro" id="IPR008271">
    <property type="entry name" value="Ser/Thr_kinase_AS"/>
</dbReference>
<dbReference type="PROSITE" id="PS00108">
    <property type="entry name" value="PROTEIN_KINASE_ST"/>
    <property type="match status" value="1"/>
</dbReference>
<dbReference type="Gene3D" id="3.30.200.20">
    <property type="entry name" value="Phosphorylase Kinase, domain 1"/>
    <property type="match status" value="1"/>
</dbReference>
<dbReference type="SMART" id="SM00220">
    <property type="entry name" value="S_TKc"/>
    <property type="match status" value="1"/>
</dbReference>
<dbReference type="PANTHER" id="PTHR24055">
    <property type="entry name" value="MITOGEN-ACTIVATED PROTEIN KINASE"/>
    <property type="match status" value="1"/>
</dbReference>
<evidence type="ECO:0000259" key="11">
    <source>
        <dbReference type="PROSITE" id="PS50011"/>
    </source>
</evidence>
<evidence type="ECO:0000256" key="10">
    <source>
        <dbReference type="SAM" id="MobiDB-lite"/>
    </source>
</evidence>
<accession>A0ABY7E1L0</accession>
<evidence type="ECO:0000256" key="3">
    <source>
        <dbReference type="ARBA" id="ARBA00022741"/>
    </source>
</evidence>
<organism evidence="12 13">
    <name type="scientific">Mya arenaria</name>
    <name type="common">Soft-shell clam</name>
    <dbReference type="NCBI Taxonomy" id="6604"/>
    <lineage>
        <taxon>Eukaryota</taxon>
        <taxon>Metazoa</taxon>
        <taxon>Spiralia</taxon>
        <taxon>Lophotrochozoa</taxon>
        <taxon>Mollusca</taxon>
        <taxon>Bivalvia</taxon>
        <taxon>Autobranchia</taxon>
        <taxon>Heteroconchia</taxon>
        <taxon>Euheterodonta</taxon>
        <taxon>Imparidentia</taxon>
        <taxon>Neoheterodontei</taxon>
        <taxon>Myida</taxon>
        <taxon>Myoidea</taxon>
        <taxon>Myidae</taxon>
        <taxon>Mya</taxon>
    </lineage>
</organism>
<feature type="compositionally biased region" description="Polar residues" evidence="10">
    <location>
        <begin position="847"/>
        <end position="863"/>
    </location>
</feature>
<sequence>MTEASKGKREEYLQKNLALLKQRALNVKFDIDTVEYQPLENIGIGAYGVVCSAICQKTNDRVAIKKIPNVFDLRDAAKRTYREIKILKHFKHDNIIHIRQILKPKESMNDFRDVYVVFDLMESDLHKIIYSKQELTEEHVRYFLYQLLRGLKYIHSAHVIHRDLKPSNLLVNEDCQLRIGDFGMARGFTSSPTEQKHFMTQYVATRFYRAPEIMLSLIEYSAAVDMWSVGCIFAEMLGRKYLFPGKNAIEQIKLIVGCLGSPDPQLMTMIHSPLIKNFFQEMGEKQPVSWVKLYPKASKKAINLLGRMLVLNPQKRITVEQALVHPFLNKYHDPDDEPICIPTFNFDFEREDLSLSQLREVIHKETMDYYEPRTPTFSFNADLRPVPRSTEGSSGKPDTDKPDSAFTLRKAEVENHKTDIVIKNDALEQDQSSSLTQMLTQTSDTKSTDDDDVFKRPLSAKNKDPQVTVKTENLLKAELSDVEMLSAKSTDGRQPMSATVSEEKRHVTDSKENTEPLKDDKHTTISEGTKNLIKKALQNSSFKMRTDSVGEDDRPKPVTAAMRQREREERRKKKSAKTLERKKRDKKNAKRDELLSSEDIQALHRWTKMQQVNVPIAPRPAVTPGHTAKHLDSAAGNTNLSAACELAGGTTDQGQQNSNSNNVFYGNKRNVQQETLNLLQQRLLANNPENKVGQVSQNTSSVPQQTDNKESSNLSEDLDKNESNFNVDFSDVPLGDLDFLSMVTSPDIANLLSTDLPCDDQNDISSQQHGVFYAPNTILSNRTSSLTVPYTTTGSSSPSFIQNTCSVSDVDSQRTIQSHEMPDLSQGMLQPNSNLNSLSPSQYQQPATSPGSQHSVSPVNRLSPQFFGGENQQQSQNQVCGVSQTQDSFLPFSGTGAQNDSGADLFMGPSNGQGQQMSGQQVHATYPPQGLTGLREQQDSSSNSNSPPLQVNVQQSQLSFQNLFQSAGPSHIIGAGPSHMTSGAQQLDDTQLDLVGLLTQQLSKSNVQDLCPHLALTPRGTGAGYGVGVDLEALISNTATSSQQQGPVPEPSPLSSSILADWMEVTANMNIDMEALEQELQSPMALSYNDLNMYPS</sequence>
<feature type="domain" description="Protein kinase" evidence="11">
    <location>
        <begin position="36"/>
        <end position="328"/>
    </location>
</feature>
<feature type="compositionally biased region" description="Low complexity" evidence="10">
    <location>
        <begin position="829"/>
        <end position="846"/>
    </location>
</feature>
<dbReference type="PROSITE" id="PS01351">
    <property type="entry name" value="MAPK"/>
    <property type="match status" value="1"/>
</dbReference>
<evidence type="ECO:0000256" key="9">
    <source>
        <dbReference type="RuleBase" id="RU361165"/>
    </source>
</evidence>
<evidence type="ECO:0000256" key="5">
    <source>
        <dbReference type="ARBA" id="ARBA00022840"/>
    </source>
</evidence>
<gene>
    <name evidence="12" type="ORF">MAR_010446</name>
</gene>